<reference evidence="4" key="2">
    <citation type="submission" date="2025-08" db="UniProtKB">
        <authorList>
            <consortium name="Ensembl"/>
        </authorList>
    </citation>
    <scope>IDENTIFICATION</scope>
</reference>
<dbReference type="InterPro" id="IPR036048">
    <property type="entry name" value="Interleukin_8-like_sf"/>
</dbReference>
<reference evidence="4" key="3">
    <citation type="submission" date="2025-09" db="UniProtKB">
        <authorList>
            <consortium name="Ensembl"/>
        </authorList>
    </citation>
    <scope>IDENTIFICATION</scope>
</reference>
<sequence length="190" mass="21964">MNSVTAFIACLLILGAQGQPASKSNKCKCYSYIGRISPKLIKAEPVIHYPSIFCPHTEIIVTTKADMKRCVSPESPLGRHILKNQNGGHLNSCLKMYSFMHRSKHSTPGTRRPTENISHKSSCPRITEFTENALFCDIYRYQERYVLYWDMRLWSYHAALQRIIIHVELHTHNTILLQQKQFIIKVTYIP</sequence>
<keyword evidence="2" id="KW-0732">Signal</keyword>
<feature type="domain" description="Chemokine interleukin-8-like" evidence="3">
    <location>
        <begin position="24"/>
        <end position="85"/>
    </location>
</feature>
<reference evidence="4 5" key="1">
    <citation type="journal article" date="2014" name="Nature">
        <title>The genomic substrate for adaptive radiation in African cichlid fish.</title>
        <authorList>
            <person name="Brawand D."/>
            <person name="Wagner C.E."/>
            <person name="Li Y.I."/>
            <person name="Malinsky M."/>
            <person name="Keller I."/>
            <person name="Fan S."/>
            <person name="Simakov O."/>
            <person name="Ng A.Y."/>
            <person name="Lim Z.W."/>
            <person name="Bezault E."/>
            <person name="Turner-Maier J."/>
            <person name="Johnson J."/>
            <person name="Alcazar R."/>
            <person name="Noh H.J."/>
            <person name="Russell P."/>
            <person name="Aken B."/>
            <person name="Alfoldi J."/>
            <person name="Amemiya C."/>
            <person name="Azzouzi N."/>
            <person name="Baroiller J.F."/>
            <person name="Barloy-Hubler F."/>
            <person name="Berlin A."/>
            <person name="Bloomquist R."/>
            <person name="Carleton K.L."/>
            <person name="Conte M.A."/>
            <person name="D'Cotta H."/>
            <person name="Eshel O."/>
            <person name="Gaffney L."/>
            <person name="Galibert F."/>
            <person name="Gante H.F."/>
            <person name="Gnerre S."/>
            <person name="Greuter L."/>
            <person name="Guyon R."/>
            <person name="Haddad N.S."/>
            <person name="Haerty W."/>
            <person name="Harris R.M."/>
            <person name="Hofmann H.A."/>
            <person name="Hourlier T."/>
            <person name="Hulata G."/>
            <person name="Jaffe D.B."/>
            <person name="Lara M."/>
            <person name="Lee A.P."/>
            <person name="MacCallum I."/>
            <person name="Mwaiko S."/>
            <person name="Nikaido M."/>
            <person name="Nishihara H."/>
            <person name="Ozouf-Costaz C."/>
            <person name="Penman D.J."/>
            <person name="Przybylski D."/>
            <person name="Rakotomanga M."/>
            <person name="Renn S.C.P."/>
            <person name="Ribeiro F.J."/>
            <person name="Ron M."/>
            <person name="Salzburger W."/>
            <person name="Sanchez-Pulido L."/>
            <person name="Santos M.E."/>
            <person name="Searle S."/>
            <person name="Sharpe T."/>
            <person name="Swofford R."/>
            <person name="Tan F.J."/>
            <person name="Williams L."/>
            <person name="Young S."/>
            <person name="Yin S."/>
            <person name="Okada N."/>
            <person name="Kocher T.D."/>
            <person name="Miska E.A."/>
            <person name="Lander E.S."/>
            <person name="Venkatesh B."/>
            <person name="Fernald R.D."/>
            <person name="Meyer A."/>
            <person name="Ponting C.P."/>
            <person name="Streelman J.T."/>
            <person name="Lindblad-Toh K."/>
            <person name="Seehausen O."/>
            <person name="Di Palma F."/>
        </authorList>
    </citation>
    <scope>NUCLEOTIDE SEQUENCE</scope>
</reference>
<evidence type="ECO:0000313" key="4">
    <source>
        <dbReference type="Ensembl" id="ENSMZEP00005005723.1"/>
    </source>
</evidence>
<dbReference type="GO" id="GO:0008009">
    <property type="term" value="F:chemokine activity"/>
    <property type="evidence" value="ECO:0007669"/>
    <property type="project" value="InterPro"/>
</dbReference>
<dbReference type="Ensembl" id="ENSMZET00005005974.1">
    <property type="protein sequence ID" value="ENSMZEP00005005723.1"/>
    <property type="gene ID" value="ENSMZEG00005004424.1"/>
</dbReference>
<evidence type="ECO:0000256" key="1">
    <source>
        <dbReference type="ARBA" id="ARBA00022514"/>
    </source>
</evidence>
<evidence type="ECO:0000259" key="3">
    <source>
        <dbReference type="SMART" id="SM00199"/>
    </source>
</evidence>
<dbReference type="Proteomes" id="UP000265160">
    <property type="component" value="LG12"/>
</dbReference>
<name>A0A3P9B743_9CICH</name>
<dbReference type="Pfam" id="PF00048">
    <property type="entry name" value="IL8"/>
    <property type="match status" value="1"/>
</dbReference>
<proteinExistence type="predicted"/>
<organism evidence="4 5">
    <name type="scientific">Maylandia zebra</name>
    <name type="common">zebra mbuna</name>
    <dbReference type="NCBI Taxonomy" id="106582"/>
    <lineage>
        <taxon>Eukaryota</taxon>
        <taxon>Metazoa</taxon>
        <taxon>Chordata</taxon>
        <taxon>Craniata</taxon>
        <taxon>Vertebrata</taxon>
        <taxon>Euteleostomi</taxon>
        <taxon>Actinopterygii</taxon>
        <taxon>Neopterygii</taxon>
        <taxon>Teleostei</taxon>
        <taxon>Neoteleostei</taxon>
        <taxon>Acanthomorphata</taxon>
        <taxon>Ovalentaria</taxon>
        <taxon>Cichlomorphae</taxon>
        <taxon>Cichliformes</taxon>
        <taxon>Cichlidae</taxon>
        <taxon>African cichlids</taxon>
        <taxon>Pseudocrenilabrinae</taxon>
        <taxon>Haplochromini</taxon>
        <taxon>Maylandia</taxon>
        <taxon>Maylandia zebra complex</taxon>
    </lineage>
</organism>
<keyword evidence="1" id="KW-0202">Cytokine</keyword>
<dbReference type="Gene3D" id="2.40.50.40">
    <property type="match status" value="1"/>
</dbReference>
<dbReference type="GeneTree" id="ENSGT01030000234983"/>
<accession>A0A3P9B743</accession>
<dbReference type="SUPFAM" id="SSF54117">
    <property type="entry name" value="Interleukin 8-like chemokines"/>
    <property type="match status" value="1"/>
</dbReference>
<dbReference type="SMART" id="SM00199">
    <property type="entry name" value="SCY"/>
    <property type="match status" value="1"/>
</dbReference>
<feature type="chain" id="PRO_5017999093" evidence="2">
    <location>
        <begin position="19"/>
        <end position="190"/>
    </location>
</feature>
<evidence type="ECO:0000313" key="5">
    <source>
        <dbReference type="Proteomes" id="UP000265160"/>
    </source>
</evidence>
<dbReference type="AlphaFoldDB" id="A0A3P9B743"/>
<evidence type="ECO:0000256" key="2">
    <source>
        <dbReference type="SAM" id="SignalP"/>
    </source>
</evidence>
<protein>
    <submittedName>
        <fullName evidence="4">C-X-C motif chemokine 10</fullName>
    </submittedName>
</protein>
<feature type="signal peptide" evidence="2">
    <location>
        <begin position="1"/>
        <end position="18"/>
    </location>
</feature>
<dbReference type="GO" id="GO:0006955">
    <property type="term" value="P:immune response"/>
    <property type="evidence" value="ECO:0007669"/>
    <property type="project" value="InterPro"/>
</dbReference>
<keyword evidence="5" id="KW-1185">Reference proteome</keyword>
<dbReference type="InterPro" id="IPR001811">
    <property type="entry name" value="Chemokine_IL8-like_dom"/>
</dbReference>
<dbReference type="GO" id="GO:0005615">
    <property type="term" value="C:extracellular space"/>
    <property type="evidence" value="ECO:0007669"/>
    <property type="project" value="UniProtKB-KW"/>
</dbReference>